<dbReference type="InterPro" id="IPR027383">
    <property type="entry name" value="Znf_put"/>
</dbReference>
<feature type="compositionally biased region" description="Polar residues" evidence="1">
    <location>
        <begin position="296"/>
        <end position="306"/>
    </location>
</feature>
<feature type="compositionally biased region" description="Low complexity" evidence="1">
    <location>
        <begin position="149"/>
        <end position="202"/>
    </location>
</feature>
<dbReference type="AlphaFoldDB" id="A0A3D9SDY2"/>
<dbReference type="EMBL" id="QTTN01000002">
    <property type="protein sequence ID" value="REE93088.1"/>
    <property type="molecule type" value="Genomic_DNA"/>
</dbReference>
<keyword evidence="2" id="KW-0472">Membrane</keyword>
<name>A0A3D9SDY2_9BACL</name>
<organism evidence="4 5">
    <name type="scientific">Paenibacillus taihuensis</name>
    <dbReference type="NCBI Taxonomy" id="1156355"/>
    <lineage>
        <taxon>Bacteria</taxon>
        <taxon>Bacillati</taxon>
        <taxon>Bacillota</taxon>
        <taxon>Bacilli</taxon>
        <taxon>Bacillales</taxon>
        <taxon>Paenibacillaceae</taxon>
        <taxon>Paenibacillus</taxon>
    </lineage>
</organism>
<dbReference type="Proteomes" id="UP000256304">
    <property type="component" value="Unassembled WGS sequence"/>
</dbReference>
<keyword evidence="2" id="KW-1133">Transmembrane helix</keyword>
<feature type="region of interest" description="Disordered" evidence="1">
    <location>
        <begin position="149"/>
        <end position="312"/>
    </location>
</feature>
<evidence type="ECO:0000313" key="5">
    <source>
        <dbReference type="Proteomes" id="UP000256304"/>
    </source>
</evidence>
<feature type="domain" description="Putative zinc-finger" evidence="3">
    <location>
        <begin position="3"/>
        <end position="37"/>
    </location>
</feature>
<keyword evidence="2" id="KW-0812">Transmembrane</keyword>
<gene>
    <name evidence="4" type="ORF">A8990_102174</name>
</gene>
<reference evidence="4 5" key="1">
    <citation type="submission" date="2018-08" db="EMBL/GenBank/DDBJ databases">
        <title>Genomic Encyclopedia of Type Strains, Phase III (KMG-III): the genomes of soil and plant-associated and newly described type strains.</title>
        <authorList>
            <person name="Whitman W."/>
        </authorList>
    </citation>
    <scope>NUCLEOTIDE SEQUENCE [LARGE SCALE GENOMIC DNA]</scope>
    <source>
        <strain evidence="4 5">CGMCC 1.10966</strain>
    </source>
</reference>
<evidence type="ECO:0000259" key="3">
    <source>
        <dbReference type="Pfam" id="PF13490"/>
    </source>
</evidence>
<accession>A0A3D9SDY2</accession>
<dbReference type="RefSeq" id="WP_116187539.1">
    <property type="nucleotide sequence ID" value="NZ_QTTN01000002.1"/>
</dbReference>
<dbReference type="OrthoDB" id="2381690at2"/>
<keyword evidence="5" id="KW-1185">Reference proteome</keyword>
<sequence length="403" mass="42660">MNCQEVTEYMQRQLDDDLNGEETEILMTHTRHCPECAAMMDRLQLLHDGLENLPQVTPSYSLVDAILPRLAELDLHDEAAEEDATMAEPAKVYRIDEGVQRGANKRKWTNRYSVSAIAAVAAVVIVFFLFNNNSNHQSFVASDDAAVADSTSSTNSSMDSSDSSAADDSAANQNTVTTESAADSADTSAATDSTSNSTTNTSKALKLNSHQESRNVDPDGETMPPLALSDTTNIAPTANAAAPNVEESGGSGDTAAANSDSKSDGGTSAGSNASSSDSSSIASNDSNTNSTGAGKASNNQAGGANSSDDKKLDNNYMANTVIASPISPNQQYQAFIVQDRIEIYTVQDSVLVFQGTKHAGIANLKWSKDSKELTYETKDSDGTKRMFAVEVKSASEQEQSSKN</sequence>
<proteinExistence type="predicted"/>
<comment type="caution">
    <text evidence="4">The sequence shown here is derived from an EMBL/GenBank/DDBJ whole genome shotgun (WGS) entry which is preliminary data.</text>
</comment>
<feature type="compositionally biased region" description="Low complexity" evidence="1">
    <location>
        <begin position="264"/>
        <end position="291"/>
    </location>
</feature>
<feature type="compositionally biased region" description="Low complexity" evidence="1">
    <location>
        <begin position="231"/>
        <end position="244"/>
    </location>
</feature>
<evidence type="ECO:0000313" key="4">
    <source>
        <dbReference type="EMBL" id="REE93088.1"/>
    </source>
</evidence>
<evidence type="ECO:0000256" key="1">
    <source>
        <dbReference type="SAM" id="MobiDB-lite"/>
    </source>
</evidence>
<protein>
    <submittedName>
        <fullName evidence="4">Putative zinc finger protein</fullName>
    </submittedName>
</protein>
<dbReference type="Pfam" id="PF13490">
    <property type="entry name" value="zf-HC2"/>
    <property type="match status" value="1"/>
</dbReference>
<evidence type="ECO:0000256" key="2">
    <source>
        <dbReference type="SAM" id="Phobius"/>
    </source>
</evidence>
<feature type="transmembrane region" description="Helical" evidence="2">
    <location>
        <begin position="112"/>
        <end position="130"/>
    </location>
</feature>